<comment type="caution">
    <text evidence="2">The sequence shown here is derived from an EMBL/GenBank/DDBJ whole genome shotgun (WGS) entry which is preliminary data.</text>
</comment>
<dbReference type="GO" id="GO:0050804">
    <property type="term" value="P:modulation of chemical synaptic transmission"/>
    <property type="evidence" value="ECO:0007669"/>
    <property type="project" value="TreeGrafter"/>
</dbReference>
<dbReference type="SMART" id="SM00225">
    <property type="entry name" value="BTB"/>
    <property type="match status" value="1"/>
</dbReference>
<keyword evidence="3" id="KW-1185">Reference proteome</keyword>
<dbReference type="InterPro" id="IPR052407">
    <property type="entry name" value="BTB_POZ_domain_cont_9"/>
</dbReference>
<protein>
    <submittedName>
        <fullName evidence="2">BTB/POZ domain-containing protein</fullName>
    </submittedName>
</protein>
<accession>A0AAD4QXA1</accession>
<dbReference type="Pfam" id="PF00651">
    <property type="entry name" value="BTB"/>
    <property type="match status" value="1"/>
</dbReference>
<dbReference type="GO" id="GO:0005737">
    <property type="term" value="C:cytoplasm"/>
    <property type="evidence" value="ECO:0007669"/>
    <property type="project" value="TreeGrafter"/>
</dbReference>
<dbReference type="InterPro" id="IPR000210">
    <property type="entry name" value="BTB/POZ_dom"/>
</dbReference>
<dbReference type="InterPro" id="IPR011333">
    <property type="entry name" value="SKP1/BTB/POZ_sf"/>
</dbReference>
<dbReference type="PANTHER" id="PTHR46306:SF1">
    <property type="entry name" value="BTB_POZ DOMAIN-CONTAINING PROTEIN 9"/>
    <property type="match status" value="1"/>
</dbReference>
<dbReference type="Gene3D" id="3.30.710.10">
    <property type="entry name" value="Potassium Channel Kv1.1, Chain A"/>
    <property type="match status" value="1"/>
</dbReference>
<gene>
    <name evidence="2" type="ORF">DdX_19433</name>
</gene>
<proteinExistence type="predicted"/>
<dbReference type="AlphaFoldDB" id="A0AAD4QXA1"/>
<evidence type="ECO:0000313" key="2">
    <source>
        <dbReference type="EMBL" id="KAI1695716.1"/>
    </source>
</evidence>
<evidence type="ECO:0000259" key="1">
    <source>
        <dbReference type="PROSITE" id="PS50097"/>
    </source>
</evidence>
<dbReference type="EMBL" id="JAKKPZ010000379">
    <property type="protein sequence ID" value="KAI1695716.1"/>
    <property type="molecule type" value="Genomic_DNA"/>
</dbReference>
<organism evidence="2 3">
    <name type="scientific">Ditylenchus destructor</name>
    <dbReference type="NCBI Taxonomy" id="166010"/>
    <lineage>
        <taxon>Eukaryota</taxon>
        <taxon>Metazoa</taxon>
        <taxon>Ecdysozoa</taxon>
        <taxon>Nematoda</taxon>
        <taxon>Chromadorea</taxon>
        <taxon>Rhabditida</taxon>
        <taxon>Tylenchina</taxon>
        <taxon>Tylenchomorpha</taxon>
        <taxon>Sphaerularioidea</taxon>
        <taxon>Anguinidae</taxon>
        <taxon>Anguininae</taxon>
        <taxon>Ditylenchus</taxon>
    </lineage>
</organism>
<dbReference type="PROSITE" id="PS50097">
    <property type="entry name" value="BTB"/>
    <property type="match status" value="1"/>
</dbReference>
<dbReference type="PANTHER" id="PTHR46306">
    <property type="entry name" value="BTB/POZ DOMAIN-CONTAINING PROTEIN 9"/>
    <property type="match status" value="1"/>
</dbReference>
<evidence type="ECO:0000313" key="3">
    <source>
        <dbReference type="Proteomes" id="UP001201812"/>
    </source>
</evidence>
<dbReference type="Proteomes" id="UP001201812">
    <property type="component" value="Unassembled WGS sequence"/>
</dbReference>
<dbReference type="GO" id="GO:0048512">
    <property type="term" value="P:circadian behavior"/>
    <property type="evidence" value="ECO:0007669"/>
    <property type="project" value="TreeGrafter"/>
</dbReference>
<name>A0AAD4QXA1_9BILA</name>
<sequence>MSTNTYKCYKGHIFDSDPTIWRSKCPECGVYGVLFAGQITEDFVDSFARIFNDEATSDVILVADGTSFFAHKVVLAARSVYFKNLLYGGLRESYQDRVELEDAPGEAFGILLKYLYTGKIELELENNATVLNLFFLTHRYQIEKLRKYLEEYFESIVRAENICSLLSLGTHYLLNQLVINCCIFVHKNIEVAFSSSDFGCLSKEAFNLLFAIRGIHSKLSENTLTKALTKWNQTHPNQVDALSNALTTTGFSVKVIDGEISILKKITPALELLAEANKLEVPNSSTQQPSNENLAEVLSELSLDHLADNNMNISNSMIHQQSDHTSPNESTENATDNATDAEMFECWFDNCIRNPFPSEQARNVHFHEHVEDYIEEKSDLLDCYYEESFYERSSDGYGRSNYTDYYYEVSSEEESEWYRDGDNYFMYPGKYDY</sequence>
<reference evidence="2" key="1">
    <citation type="submission" date="2022-01" db="EMBL/GenBank/DDBJ databases">
        <title>Genome Sequence Resource for Two Populations of Ditylenchus destructor, the Migratory Endoparasitic Phytonematode.</title>
        <authorList>
            <person name="Zhang H."/>
            <person name="Lin R."/>
            <person name="Xie B."/>
        </authorList>
    </citation>
    <scope>NUCLEOTIDE SEQUENCE</scope>
    <source>
        <strain evidence="2">BazhouSP</strain>
    </source>
</reference>
<feature type="domain" description="BTB" evidence="1">
    <location>
        <begin position="57"/>
        <end position="124"/>
    </location>
</feature>
<dbReference type="GO" id="GO:0008344">
    <property type="term" value="P:adult locomotory behavior"/>
    <property type="evidence" value="ECO:0007669"/>
    <property type="project" value="TreeGrafter"/>
</dbReference>
<dbReference type="SUPFAM" id="SSF54695">
    <property type="entry name" value="POZ domain"/>
    <property type="match status" value="1"/>
</dbReference>